<proteinExistence type="predicted"/>
<dbReference type="EMBL" id="JAVRHO010000004">
    <property type="protein sequence ID" value="MDT0645879.1"/>
    <property type="molecule type" value="Genomic_DNA"/>
</dbReference>
<protein>
    <submittedName>
        <fullName evidence="1">Uncharacterized protein</fullName>
    </submittedName>
</protein>
<evidence type="ECO:0000313" key="2">
    <source>
        <dbReference type="Proteomes" id="UP001245285"/>
    </source>
</evidence>
<comment type="caution">
    <text evidence="1">The sequence shown here is derived from an EMBL/GenBank/DDBJ whole genome shotgun (WGS) entry which is preliminary data.</text>
</comment>
<organism evidence="1 2">
    <name type="scientific">Autumnicola lenta</name>
    <dbReference type="NCBI Taxonomy" id="3075593"/>
    <lineage>
        <taxon>Bacteria</taxon>
        <taxon>Pseudomonadati</taxon>
        <taxon>Bacteroidota</taxon>
        <taxon>Flavobacteriia</taxon>
        <taxon>Flavobacteriales</taxon>
        <taxon>Flavobacteriaceae</taxon>
        <taxon>Autumnicola</taxon>
    </lineage>
</organism>
<gene>
    <name evidence="1" type="ORF">RM545_04195</name>
</gene>
<accession>A0ABU3CHR6</accession>
<dbReference type="RefSeq" id="WP_311494060.1">
    <property type="nucleotide sequence ID" value="NZ_JAVRHO010000004.1"/>
</dbReference>
<dbReference type="Proteomes" id="UP001245285">
    <property type="component" value="Unassembled WGS sequence"/>
</dbReference>
<keyword evidence="2" id="KW-1185">Reference proteome</keyword>
<reference evidence="1 2" key="1">
    <citation type="submission" date="2023-09" db="EMBL/GenBank/DDBJ databases">
        <authorList>
            <person name="Rey-Velasco X."/>
        </authorList>
    </citation>
    <scope>NUCLEOTIDE SEQUENCE [LARGE SCALE GENOMIC DNA]</scope>
    <source>
        <strain evidence="1 2">F260</strain>
    </source>
</reference>
<name>A0ABU3CHR6_9FLAO</name>
<sequence>MTNVFQQSEAVSTVEKHKILPLFGRIFLISIIGREAVIET</sequence>
<evidence type="ECO:0000313" key="1">
    <source>
        <dbReference type="EMBL" id="MDT0645879.1"/>
    </source>
</evidence>